<dbReference type="PANTHER" id="PTHR38117">
    <property type="entry name" value="NACHT AND WD40 DOMAIN PROTEIN"/>
    <property type="match status" value="1"/>
</dbReference>
<dbReference type="EMBL" id="FJUW01000016">
    <property type="protein sequence ID" value="CZS99248.1"/>
    <property type="molecule type" value="Genomic_DNA"/>
</dbReference>
<dbReference type="Proteomes" id="UP000178129">
    <property type="component" value="Unassembled WGS sequence"/>
</dbReference>
<proteinExistence type="predicted"/>
<evidence type="ECO:0000313" key="2">
    <source>
        <dbReference type="EMBL" id="CZS99248.1"/>
    </source>
</evidence>
<name>A0A1E1KMG2_9HELO</name>
<dbReference type="Pfam" id="PF23155">
    <property type="entry name" value="DUF7053"/>
    <property type="match status" value="1"/>
</dbReference>
<dbReference type="AlphaFoldDB" id="A0A1E1KMG2"/>
<dbReference type="InParanoid" id="A0A1E1KMG2"/>
<evidence type="ECO:0000259" key="1">
    <source>
        <dbReference type="Pfam" id="PF23155"/>
    </source>
</evidence>
<feature type="domain" description="DUF7053" evidence="1">
    <location>
        <begin position="114"/>
        <end position="193"/>
    </location>
</feature>
<organism evidence="2 3">
    <name type="scientific">Rhynchosporium graminicola</name>
    <dbReference type="NCBI Taxonomy" id="2792576"/>
    <lineage>
        <taxon>Eukaryota</taxon>
        <taxon>Fungi</taxon>
        <taxon>Dikarya</taxon>
        <taxon>Ascomycota</taxon>
        <taxon>Pezizomycotina</taxon>
        <taxon>Leotiomycetes</taxon>
        <taxon>Helotiales</taxon>
        <taxon>Ploettnerulaceae</taxon>
        <taxon>Rhynchosporium</taxon>
    </lineage>
</organism>
<dbReference type="PANTHER" id="PTHR38117:SF2">
    <property type="entry name" value="NACHT AND WD40 DOMAIN PROTEIN"/>
    <property type="match status" value="1"/>
</dbReference>
<dbReference type="InterPro" id="IPR055481">
    <property type="entry name" value="DUF7053"/>
</dbReference>
<comment type="caution">
    <text evidence="2">The sequence shown here is derived from an EMBL/GenBank/DDBJ whole genome shotgun (WGS) entry which is preliminary data.</text>
</comment>
<gene>
    <name evidence="2" type="ORF">RCO7_00539</name>
</gene>
<reference evidence="3" key="1">
    <citation type="submission" date="2016-03" db="EMBL/GenBank/DDBJ databases">
        <authorList>
            <person name="Ploux O."/>
        </authorList>
    </citation>
    <scope>NUCLEOTIDE SEQUENCE [LARGE SCALE GENOMIC DNA]</scope>
    <source>
        <strain evidence="3">UK7</strain>
    </source>
</reference>
<protein>
    <recommendedName>
        <fullName evidence="1">DUF7053 domain-containing protein</fullName>
    </recommendedName>
</protein>
<keyword evidence="3" id="KW-1185">Reference proteome</keyword>
<evidence type="ECO:0000313" key="3">
    <source>
        <dbReference type="Proteomes" id="UP000178129"/>
    </source>
</evidence>
<accession>A0A1E1KMG2</accession>
<sequence>MSFLNTNTEVKTRTVLSTHITKAQVIALLHSDETILDLNPSKITYTLLPPSTSTEFYKTVPDAYKPPAIDSGSISDFPVYKIVEPQGTSSDGEADVEGAQSGHWKGGWIKRFIPNDLVYETSVQHTVDGLVSITHAPMGVQSVTTWIAHEPATAGEGCVLEMTGKVWSNRALMPFIRGNLQASYEKLSADFVLALEKLIAEEQKPGGVESSKIVD</sequence>